<dbReference type="CDD" id="cd00038">
    <property type="entry name" value="CAP_ED"/>
    <property type="match status" value="1"/>
</dbReference>
<comment type="caution">
    <text evidence="6">The sequence shown here is derived from an EMBL/GenBank/DDBJ whole genome shotgun (WGS) entry which is preliminary data.</text>
</comment>
<reference evidence="6" key="1">
    <citation type="journal article" date="2014" name="Int. J. Syst. Evol. Microbiol.">
        <title>Complete genome sequence of Corynebacterium casei LMG S-19264T (=DSM 44701T), isolated from a smear-ripened cheese.</title>
        <authorList>
            <consortium name="US DOE Joint Genome Institute (JGI-PGF)"/>
            <person name="Walter F."/>
            <person name="Albersmeier A."/>
            <person name="Kalinowski J."/>
            <person name="Ruckert C."/>
        </authorList>
    </citation>
    <scope>NUCLEOTIDE SEQUENCE</scope>
    <source>
        <strain evidence="6">VKM B-1606</strain>
    </source>
</reference>
<keyword evidence="2" id="KW-0238">DNA-binding</keyword>
<dbReference type="GO" id="GO:0003677">
    <property type="term" value="F:DNA binding"/>
    <property type="evidence" value="ECO:0007669"/>
    <property type="project" value="UniProtKB-KW"/>
</dbReference>
<dbReference type="EMBL" id="BSFF01000003">
    <property type="protein sequence ID" value="GLK56716.1"/>
    <property type="molecule type" value="Genomic_DNA"/>
</dbReference>
<protein>
    <submittedName>
        <fullName evidence="6">Crp/Fnr family transcriptional regulator</fullName>
    </submittedName>
</protein>
<proteinExistence type="predicted"/>
<keyword evidence="3" id="KW-0804">Transcription</keyword>
<name>A0A9W6IUB9_9HYPH</name>
<dbReference type="GO" id="GO:0003700">
    <property type="term" value="F:DNA-binding transcription factor activity"/>
    <property type="evidence" value="ECO:0007669"/>
    <property type="project" value="TreeGrafter"/>
</dbReference>
<gene>
    <name evidence="6" type="ORF">GCM10008170_27350</name>
</gene>
<evidence type="ECO:0000313" key="6">
    <source>
        <dbReference type="EMBL" id="GLK56716.1"/>
    </source>
</evidence>
<dbReference type="InterPro" id="IPR036390">
    <property type="entry name" value="WH_DNA-bd_sf"/>
</dbReference>
<evidence type="ECO:0000259" key="4">
    <source>
        <dbReference type="PROSITE" id="PS50042"/>
    </source>
</evidence>
<keyword evidence="1" id="KW-0805">Transcription regulation</keyword>
<dbReference type="SUPFAM" id="SSF51206">
    <property type="entry name" value="cAMP-binding domain-like"/>
    <property type="match status" value="1"/>
</dbReference>
<dbReference type="InterPro" id="IPR014710">
    <property type="entry name" value="RmlC-like_jellyroll"/>
</dbReference>
<dbReference type="Proteomes" id="UP001143400">
    <property type="component" value="Unassembled WGS sequence"/>
</dbReference>
<organism evidence="6 7">
    <name type="scientific">Methylopila capsulata</name>
    <dbReference type="NCBI Taxonomy" id="61654"/>
    <lineage>
        <taxon>Bacteria</taxon>
        <taxon>Pseudomonadati</taxon>
        <taxon>Pseudomonadota</taxon>
        <taxon>Alphaproteobacteria</taxon>
        <taxon>Hyphomicrobiales</taxon>
        <taxon>Methylopilaceae</taxon>
        <taxon>Methylopila</taxon>
    </lineage>
</organism>
<dbReference type="Gene3D" id="2.60.120.10">
    <property type="entry name" value="Jelly Rolls"/>
    <property type="match status" value="1"/>
</dbReference>
<dbReference type="InterPro" id="IPR050397">
    <property type="entry name" value="Env_Response_Regulators"/>
</dbReference>
<evidence type="ECO:0000259" key="5">
    <source>
        <dbReference type="PROSITE" id="PS51063"/>
    </source>
</evidence>
<sequence length="242" mass="27187">MFVRCSQCSLRKRNAFRPKTEEEVVFLETLKSEHLRLPAGADIIHPEQNGAELYTVFSGWAFRYKELPDGRRQILSIALPGDLLGLQASLFEKALYGAIALTDVELCLIPRRKLWSIFERMPAFAYDLTWLAAQSEAILDENLLTVGRRSAAERIASLFAGLFKRAEALGLVHDRTLVFPLTQQHVADALGLSLVHTNKTMARLKSLGLFALADGKLTIDNPRAMARFAQHFEKELSPRPIL</sequence>
<accession>A0A9W6IUB9</accession>
<dbReference type="PROSITE" id="PS51063">
    <property type="entry name" value="HTH_CRP_2"/>
    <property type="match status" value="1"/>
</dbReference>
<evidence type="ECO:0000256" key="2">
    <source>
        <dbReference type="ARBA" id="ARBA00023125"/>
    </source>
</evidence>
<dbReference type="PROSITE" id="PS50042">
    <property type="entry name" value="CNMP_BINDING_3"/>
    <property type="match status" value="1"/>
</dbReference>
<dbReference type="PANTHER" id="PTHR24567">
    <property type="entry name" value="CRP FAMILY TRANSCRIPTIONAL REGULATORY PROTEIN"/>
    <property type="match status" value="1"/>
</dbReference>
<dbReference type="Gene3D" id="1.10.10.10">
    <property type="entry name" value="Winged helix-like DNA-binding domain superfamily/Winged helix DNA-binding domain"/>
    <property type="match status" value="1"/>
</dbReference>
<dbReference type="AlphaFoldDB" id="A0A9W6IUB9"/>
<dbReference type="Pfam" id="PF13545">
    <property type="entry name" value="HTH_Crp_2"/>
    <property type="match status" value="1"/>
</dbReference>
<dbReference type="Pfam" id="PF00027">
    <property type="entry name" value="cNMP_binding"/>
    <property type="match status" value="1"/>
</dbReference>
<evidence type="ECO:0000256" key="3">
    <source>
        <dbReference type="ARBA" id="ARBA00023163"/>
    </source>
</evidence>
<dbReference type="InterPro" id="IPR012318">
    <property type="entry name" value="HTH_CRP"/>
</dbReference>
<feature type="domain" description="HTH crp-type" evidence="5">
    <location>
        <begin position="149"/>
        <end position="223"/>
    </location>
</feature>
<dbReference type="GO" id="GO:0005829">
    <property type="term" value="C:cytosol"/>
    <property type="evidence" value="ECO:0007669"/>
    <property type="project" value="TreeGrafter"/>
</dbReference>
<dbReference type="SMART" id="SM00100">
    <property type="entry name" value="cNMP"/>
    <property type="match status" value="1"/>
</dbReference>
<dbReference type="PANTHER" id="PTHR24567:SF68">
    <property type="entry name" value="DNA-BINDING TRANSCRIPTIONAL DUAL REGULATOR CRP"/>
    <property type="match status" value="1"/>
</dbReference>
<dbReference type="InterPro" id="IPR018490">
    <property type="entry name" value="cNMP-bd_dom_sf"/>
</dbReference>
<dbReference type="SUPFAM" id="SSF46785">
    <property type="entry name" value="Winged helix' DNA-binding domain"/>
    <property type="match status" value="1"/>
</dbReference>
<dbReference type="InterPro" id="IPR036388">
    <property type="entry name" value="WH-like_DNA-bd_sf"/>
</dbReference>
<evidence type="ECO:0000313" key="7">
    <source>
        <dbReference type="Proteomes" id="UP001143400"/>
    </source>
</evidence>
<dbReference type="InterPro" id="IPR000595">
    <property type="entry name" value="cNMP-bd_dom"/>
</dbReference>
<evidence type="ECO:0000256" key="1">
    <source>
        <dbReference type="ARBA" id="ARBA00023015"/>
    </source>
</evidence>
<reference evidence="6" key="2">
    <citation type="submission" date="2023-01" db="EMBL/GenBank/DDBJ databases">
        <authorList>
            <person name="Sun Q."/>
            <person name="Evtushenko L."/>
        </authorList>
    </citation>
    <scope>NUCLEOTIDE SEQUENCE</scope>
    <source>
        <strain evidence="6">VKM B-1606</strain>
    </source>
</reference>
<feature type="domain" description="Cyclic nucleotide-binding" evidence="4">
    <location>
        <begin position="26"/>
        <end position="118"/>
    </location>
</feature>